<evidence type="ECO:0000256" key="7">
    <source>
        <dbReference type="HAMAP-Rule" id="MF_00523"/>
    </source>
</evidence>
<reference evidence="9 10" key="1">
    <citation type="submission" date="2020-08" db="EMBL/GenBank/DDBJ databases">
        <title>Genomic Encyclopedia of Type Strains, Phase IV (KMG-V): Genome sequencing to study the core and pangenomes of soil and plant-associated prokaryotes.</title>
        <authorList>
            <person name="Whitman W."/>
        </authorList>
    </citation>
    <scope>NUCLEOTIDE SEQUENCE [LARGE SCALE GENOMIC DNA]</scope>
    <source>
        <strain evidence="9 10">MP601</strain>
    </source>
</reference>
<comment type="catalytic activity">
    <reaction evidence="7">
        <text>a UDP-3-O-[(3R)-3-hydroxyacyl]-alpha-D-glucosamine + a (3R)-hydroxyacyl-[ACP] = a UDP-2-N,3-O-bis[(3R)-3-hydroxyacyl]-alpha-D-glucosamine + holo-[ACP] + H(+)</text>
        <dbReference type="Rhea" id="RHEA:53836"/>
        <dbReference type="Rhea" id="RHEA-COMP:9685"/>
        <dbReference type="Rhea" id="RHEA-COMP:9945"/>
        <dbReference type="ChEBI" id="CHEBI:15378"/>
        <dbReference type="ChEBI" id="CHEBI:64479"/>
        <dbReference type="ChEBI" id="CHEBI:78827"/>
        <dbReference type="ChEBI" id="CHEBI:137740"/>
        <dbReference type="ChEBI" id="CHEBI:137748"/>
        <dbReference type="EC" id="2.3.1.191"/>
    </reaction>
</comment>
<name>A0A841JIA4_9SPHI</name>
<evidence type="ECO:0000313" key="9">
    <source>
        <dbReference type="EMBL" id="MBB6130012.1"/>
    </source>
</evidence>
<dbReference type="UniPathway" id="UPA00973"/>
<dbReference type="PANTHER" id="PTHR43378:SF2">
    <property type="entry name" value="UDP-3-O-ACYLGLUCOSAMINE N-ACYLTRANSFERASE 1, MITOCHONDRIAL-RELATED"/>
    <property type="match status" value="1"/>
</dbReference>
<dbReference type="Pfam" id="PF00132">
    <property type="entry name" value="Hexapep"/>
    <property type="match status" value="2"/>
</dbReference>
<dbReference type="EMBL" id="JACHCA010000012">
    <property type="protein sequence ID" value="MBB6130012.1"/>
    <property type="molecule type" value="Genomic_DNA"/>
</dbReference>
<keyword evidence="3 7" id="KW-0808">Transferase</keyword>
<dbReference type="PANTHER" id="PTHR43378">
    <property type="entry name" value="UDP-3-O-ACYLGLUCOSAMINE N-ACYLTRANSFERASE"/>
    <property type="match status" value="1"/>
</dbReference>
<evidence type="ECO:0000256" key="5">
    <source>
        <dbReference type="ARBA" id="ARBA00023098"/>
    </source>
</evidence>
<accession>A0A841JIA4</accession>
<dbReference type="InterPro" id="IPR007691">
    <property type="entry name" value="LpxD"/>
</dbReference>
<comment type="function">
    <text evidence="7">Catalyzes the N-acylation of UDP-3-O-acylglucosamine using 3-hydroxyacyl-ACP as the acyl donor. Is involved in the biosynthesis of lipid A, a phosphorylated glycolipid that anchors the lipopolysaccharide to the outer membrane of the cell.</text>
</comment>
<evidence type="ECO:0000259" key="8">
    <source>
        <dbReference type="Pfam" id="PF04613"/>
    </source>
</evidence>
<keyword evidence="4 7" id="KW-0677">Repeat</keyword>
<evidence type="ECO:0000256" key="1">
    <source>
        <dbReference type="ARBA" id="ARBA00022516"/>
    </source>
</evidence>
<evidence type="ECO:0000256" key="4">
    <source>
        <dbReference type="ARBA" id="ARBA00022737"/>
    </source>
</evidence>
<dbReference type="CDD" id="cd03352">
    <property type="entry name" value="LbH_LpxD"/>
    <property type="match status" value="1"/>
</dbReference>
<dbReference type="InterPro" id="IPR011004">
    <property type="entry name" value="Trimer_LpxA-like_sf"/>
</dbReference>
<comment type="pathway">
    <text evidence="7">Bacterial outer membrane biogenesis; LPS lipid A biosynthesis.</text>
</comment>
<keyword evidence="2 7" id="KW-0441">Lipid A biosynthesis</keyword>
<keyword evidence="5 7" id="KW-0443">Lipid metabolism</keyword>
<feature type="active site" description="Proton acceptor" evidence="7">
    <location>
        <position position="241"/>
    </location>
</feature>
<dbReference type="GO" id="GO:0103118">
    <property type="term" value="F:UDP-3-O-[(3R)-3-hydroxyacyl]-glucosamine N-acyltransferase activity"/>
    <property type="evidence" value="ECO:0007669"/>
    <property type="project" value="UniProtKB-EC"/>
</dbReference>
<comment type="caution">
    <text evidence="9">The sequence shown here is derived from an EMBL/GenBank/DDBJ whole genome shotgun (WGS) entry which is preliminary data.</text>
</comment>
<dbReference type="GO" id="GO:0016410">
    <property type="term" value="F:N-acyltransferase activity"/>
    <property type="evidence" value="ECO:0007669"/>
    <property type="project" value="InterPro"/>
</dbReference>
<organism evidence="9 10">
    <name type="scientific">Mucilaginibacter lappiensis</name>
    <dbReference type="NCBI Taxonomy" id="354630"/>
    <lineage>
        <taxon>Bacteria</taxon>
        <taxon>Pseudomonadati</taxon>
        <taxon>Bacteroidota</taxon>
        <taxon>Sphingobacteriia</taxon>
        <taxon>Sphingobacteriales</taxon>
        <taxon>Sphingobacteriaceae</taxon>
        <taxon>Mucilaginibacter</taxon>
    </lineage>
</organism>
<dbReference type="NCBIfam" id="NF002060">
    <property type="entry name" value="PRK00892.1"/>
    <property type="match status" value="1"/>
</dbReference>
<dbReference type="Proteomes" id="UP000548326">
    <property type="component" value="Unassembled WGS sequence"/>
</dbReference>
<dbReference type="AlphaFoldDB" id="A0A841JIA4"/>
<keyword evidence="1 7" id="KW-0444">Lipid biosynthesis</keyword>
<dbReference type="SUPFAM" id="SSF51161">
    <property type="entry name" value="Trimeric LpxA-like enzymes"/>
    <property type="match status" value="1"/>
</dbReference>
<protein>
    <recommendedName>
        <fullName evidence="7">UDP-3-O-acylglucosamine N-acyltransferase</fullName>
        <ecNumber evidence="7">2.3.1.191</ecNumber>
    </recommendedName>
</protein>
<dbReference type="EC" id="2.3.1.191" evidence="7"/>
<evidence type="ECO:0000256" key="6">
    <source>
        <dbReference type="ARBA" id="ARBA00023315"/>
    </source>
</evidence>
<comment type="similarity">
    <text evidence="7">Belongs to the transferase hexapeptide repeat family. LpxD subfamily.</text>
</comment>
<comment type="subunit">
    <text evidence="7">Homotrimer.</text>
</comment>
<evidence type="ECO:0000256" key="3">
    <source>
        <dbReference type="ARBA" id="ARBA00022679"/>
    </source>
</evidence>
<evidence type="ECO:0000313" key="10">
    <source>
        <dbReference type="Proteomes" id="UP000548326"/>
    </source>
</evidence>
<dbReference type="GO" id="GO:0009245">
    <property type="term" value="P:lipid A biosynthetic process"/>
    <property type="evidence" value="ECO:0007669"/>
    <property type="project" value="UniProtKB-UniRule"/>
</dbReference>
<proteinExistence type="inferred from homology"/>
<feature type="domain" description="UDP-3-O-[3-hydroxymyristoyl] glucosamine N-acyltransferase non-repeat region" evidence="8">
    <location>
        <begin position="23"/>
        <end position="89"/>
    </location>
</feature>
<sequence length="350" mass="37333">MQFSAQEISLLLNGTVEGDAFVKVDKLAKIEDGDAGSLTFLANPKYEQFLYTTNASVVIINQGQHLSGPVKATLIRVENAYSAFTVLLEQYNTLKLNKKGIEEPCFIHPTAQIGADPYIGAFAYIGTNVKVGDNCKIYPNVNIGDNVTIGNNVTLFSGATIYFDCVLGNNIIVHSGAVIGSDGFGFAPNPDGTYSKIAQIGNVIIEDNVEIGANTTVDRATMGSTVIRKGVKLDNLVQIAHNVEIGTNTVIAAQSGIAGSTRVGENVILGGQVGLIGHITIANGSQLQAQSGVTRSLKEEGKKWAGTPATYYNASMRSNVVVSRLPELERKINELEKIITELRNAKGDEN</sequence>
<dbReference type="InterPro" id="IPR020573">
    <property type="entry name" value="UDP_GlcNAc_AcTrfase_non-rep"/>
</dbReference>
<dbReference type="HAMAP" id="MF_00523">
    <property type="entry name" value="LpxD"/>
    <property type="match status" value="1"/>
</dbReference>
<dbReference type="InterPro" id="IPR001451">
    <property type="entry name" value="Hexapep"/>
</dbReference>
<evidence type="ECO:0000256" key="2">
    <source>
        <dbReference type="ARBA" id="ARBA00022556"/>
    </source>
</evidence>
<dbReference type="RefSeq" id="WP_183588942.1">
    <property type="nucleotide sequence ID" value="NZ_JACHCA010000012.1"/>
</dbReference>
<dbReference type="Gene3D" id="3.40.1390.10">
    <property type="entry name" value="MurE/MurF, N-terminal domain"/>
    <property type="match status" value="1"/>
</dbReference>
<dbReference type="NCBIfam" id="TIGR01853">
    <property type="entry name" value="lipid_A_lpxD"/>
    <property type="match status" value="1"/>
</dbReference>
<dbReference type="Pfam" id="PF04613">
    <property type="entry name" value="LpxD"/>
    <property type="match status" value="1"/>
</dbReference>
<gene>
    <name evidence="7" type="primary">lpxD</name>
    <name evidence="9" type="ORF">HDF22_004149</name>
</gene>
<dbReference type="Gene3D" id="2.160.10.10">
    <property type="entry name" value="Hexapeptide repeat proteins"/>
    <property type="match status" value="1"/>
</dbReference>
<dbReference type="GO" id="GO:0016020">
    <property type="term" value="C:membrane"/>
    <property type="evidence" value="ECO:0007669"/>
    <property type="project" value="GOC"/>
</dbReference>
<keyword evidence="6 7" id="KW-0012">Acyltransferase</keyword>